<organism evidence="1 2">
    <name type="scientific">Zophobas morio</name>
    <dbReference type="NCBI Taxonomy" id="2755281"/>
    <lineage>
        <taxon>Eukaryota</taxon>
        <taxon>Metazoa</taxon>
        <taxon>Ecdysozoa</taxon>
        <taxon>Arthropoda</taxon>
        <taxon>Hexapoda</taxon>
        <taxon>Insecta</taxon>
        <taxon>Pterygota</taxon>
        <taxon>Neoptera</taxon>
        <taxon>Endopterygota</taxon>
        <taxon>Coleoptera</taxon>
        <taxon>Polyphaga</taxon>
        <taxon>Cucujiformia</taxon>
        <taxon>Tenebrionidae</taxon>
        <taxon>Zophobas</taxon>
    </lineage>
</organism>
<dbReference type="EMBL" id="JALNTZ010000007">
    <property type="protein sequence ID" value="KAJ3647215.1"/>
    <property type="molecule type" value="Genomic_DNA"/>
</dbReference>
<sequence>MGKTEPRDDGSICHQYGLRPRAAGWSSGGASVGMMACKSAAARRYPLTYLTPFGMDGEWKRGRTLNHRTCDRTILSATQRTIWRNSRAMARLRAEAFLELSRSFAEARTCAFHASGAISGKREVIGELCLLFGLQIFDIDVHQTKRRIT</sequence>
<protein>
    <submittedName>
        <fullName evidence="1">Uncharacterized protein</fullName>
    </submittedName>
</protein>
<reference evidence="1" key="1">
    <citation type="journal article" date="2023" name="G3 (Bethesda)">
        <title>Whole genome assemblies of Zophobas morio and Tenebrio molitor.</title>
        <authorList>
            <person name="Kaur S."/>
            <person name="Stinson S.A."/>
            <person name="diCenzo G.C."/>
        </authorList>
    </citation>
    <scope>NUCLEOTIDE SEQUENCE</scope>
    <source>
        <strain evidence="1">QUZm001</strain>
    </source>
</reference>
<evidence type="ECO:0000313" key="2">
    <source>
        <dbReference type="Proteomes" id="UP001168821"/>
    </source>
</evidence>
<dbReference type="AlphaFoldDB" id="A0AA38HZJ6"/>
<name>A0AA38HZJ6_9CUCU</name>
<gene>
    <name evidence="1" type="ORF">Zmor_024745</name>
</gene>
<accession>A0AA38HZJ6</accession>
<keyword evidence="2" id="KW-1185">Reference proteome</keyword>
<dbReference type="Proteomes" id="UP001168821">
    <property type="component" value="Unassembled WGS sequence"/>
</dbReference>
<comment type="caution">
    <text evidence="1">The sequence shown here is derived from an EMBL/GenBank/DDBJ whole genome shotgun (WGS) entry which is preliminary data.</text>
</comment>
<proteinExistence type="predicted"/>
<evidence type="ECO:0000313" key="1">
    <source>
        <dbReference type="EMBL" id="KAJ3647215.1"/>
    </source>
</evidence>